<dbReference type="EMBL" id="LVJN01000020">
    <property type="protein sequence ID" value="OSM01704.1"/>
    <property type="molecule type" value="Genomic_DNA"/>
</dbReference>
<dbReference type="SUPFAM" id="SSF54523">
    <property type="entry name" value="Pili subunits"/>
    <property type="match status" value="1"/>
</dbReference>
<dbReference type="Proteomes" id="UP000194003">
    <property type="component" value="Unassembled WGS sequence"/>
</dbReference>
<proteinExistence type="predicted"/>
<accession>A0A1Y2K3I6</accession>
<comment type="caution">
    <text evidence="1">The sequence shown here is derived from an EMBL/GenBank/DDBJ whole genome shotgun (WGS) entry which is preliminary data.</text>
</comment>
<name>A0A1Y2K3I6_9PROT</name>
<gene>
    <name evidence="1" type="ORF">MAIT1_01724</name>
</gene>
<dbReference type="Gene3D" id="3.30.700.10">
    <property type="entry name" value="Glycoprotein, Type 4 Pilin"/>
    <property type="match status" value="1"/>
</dbReference>
<evidence type="ECO:0000313" key="2">
    <source>
        <dbReference type="Proteomes" id="UP000194003"/>
    </source>
</evidence>
<protein>
    <submittedName>
        <fullName evidence="1">Uncharacterized protein</fullName>
    </submittedName>
</protein>
<reference evidence="1 2" key="1">
    <citation type="journal article" date="2016" name="BMC Genomics">
        <title>Combined genomic and structural analyses of a cultured magnetotactic bacterium reveals its niche adaptation to a dynamic environment.</title>
        <authorList>
            <person name="Araujo A.C."/>
            <person name="Morillo V."/>
            <person name="Cypriano J."/>
            <person name="Teixeira L.C."/>
            <person name="Leao P."/>
            <person name="Lyra S."/>
            <person name="Almeida L.G."/>
            <person name="Bazylinski D.A."/>
            <person name="Vasconcellos A.T."/>
            <person name="Abreu F."/>
            <person name="Lins U."/>
        </authorList>
    </citation>
    <scope>NUCLEOTIDE SEQUENCE [LARGE SCALE GENOMIC DNA]</scope>
    <source>
        <strain evidence="1 2">IT-1</strain>
    </source>
</reference>
<dbReference type="InterPro" id="IPR045584">
    <property type="entry name" value="Pilin-like"/>
</dbReference>
<dbReference type="STRING" id="1434232.MAIT1_01724"/>
<keyword evidence="2" id="KW-1185">Reference proteome</keyword>
<dbReference type="AlphaFoldDB" id="A0A1Y2K3I6"/>
<organism evidence="1 2">
    <name type="scientific">Magnetofaba australis IT-1</name>
    <dbReference type="NCBI Taxonomy" id="1434232"/>
    <lineage>
        <taxon>Bacteria</taxon>
        <taxon>Pseudomonadati</taxon>
        <taxon>Pseudomonadota</taxon>
        <taxon>Magnetococcia</taxon>
        <taxon>Magnetococcales</taxon>
        <taxon>Magnetococcaceae</taxon>
        <taxon>Magnetofaba</taxon>
    </lineage>
</organism>
<evidence type="ECO:0000313" key="1">
    <source>
        <dbReference type="EMBL" id="OSM01704.1"/>
    </source>
</evidence>
<sequence length="124" mass="13242">MTLFELIMVIAIIAILASVAVPKFLDTTSEAVEARVNNHYHAIVAAAQIAYQAHRAAQLSASGSGDATFIKNCQSLEIYLQGGMPDEVKCNGKNLTFEDGRKAKITQEESVSNAATISTLSTPE</sequence>